<evidence type="ECO:0000313" key="4">
    <source>
        <dbReference type="Proteomes" id="UP001500124"/>
    </source>
</evidence>
<evidence type="ECO:0000313" key="3">
    <source>
        <dbReference type="EMBL" id="GAA5049595.1"/>
    </source>
</evidence>
<keyword evidence="1" id="KW-0378">Hydrolase</keyword>
<feature type="domain" description="Metallo-beta-lactamase" evidence="2">
    <location>
        <begin position="37"/>
        <end position="235"/>
    </location>
</feature>
<dbReference type="InterPro" id="IPR001279">
    <property type="entry name" value="Metallo-B-lactamas"/>
</dbReference>
<gene>
    <name evidence="3" type="ORF">GCM10023336_16740</name>
</gene>
<dbReference type="PANTHER" id="PTHR43546">
    <property type="entry name" value="UPF0173 METAL-DEPENDENT HYDROLASE MJ1163-RELATED"/>
    <property type="match status" value="1"/>
</dbReference>
<evidence type="ECO:0000256" key="1">
    <source>
        <dbReference type="ARBA" id="ARBA00022801"/>
    </source>
</evidence>
<dbReference type="SUPFAM" id="SSF56281">
    <property type="entry name" value="Metallo-hydrolase/oxidoreductase"/>
    <property type="match status" value="1"/>
</dbReference>
<name>A0ABP9K1Y5_9ACTN</name>
<dbReference type="EMBL" id="BAABKC010000021">
    <property type="protein sequence ID" value="GAA5049595.1"/>
    <property type="molecule type" value="Genomic_DNA"/>
</dbReference>
<dbReference type="InterPro" id="IPR036866">
    <property type="entry name" value="RibonucZ/Hydroxyglut_hydro"/>
</dbReference>
<comment type="caution">
    <text evidence="3">The sequence shown here is derived from an EMBL/GenBank/DDBJ whole genome shotgun (WGS) entry which is preliminary data.</text>
</comment>
<reference evidence="4" key="1">
    <citation type="journal article" date="2019" name="Int. J. Syst. Evol. Microbiol.">
        <title>The Global Catalogue of Microorganisms (GCM) 10K type strain sequencing project: providing services to taxonomists for standard genome sequencing and annotation.</title>
        <authorList>
            <consortium name="The Broad Institute Genomics Platform"/>
            <consortium name="The Broad Institute Genome Sequencing Center for Infectious Disease"/>
            <person name="Wu L."/>
            <person name="Ma J."/>
        </authorList>
    </citation>
    <scope>NUCLEOTIDE SEQUENCE [LARGE SCALE GENOMIC DNA]</scope>
    <source>
        <strain evidence="4">JCM 18410</strain>
    </source>
</reference>
<sequence length="273" mass="28226">MRHFLRPFPRKEFDVSSSLTLRAVGGPTAVLELGGLRLLTDPTFDEEGSYTSPSGSVLTKTAGPALAPAELGRVDAVLLSHDQHADNLDRSGRALLPTVPVVLTTPSAADRLGGNAHALTPWAHTELPRPDGAPALRITGVPARHGPVGCEPVCGEVTGFVLTAPDLPTVYVSGDNASLGAVRQVADRFGPVDVAVIFAGGARTAAMDGALLTLDSARTAEAARILGAAHCLPLHCDGWAHFTEGRDDLSAAFGEAGLADRLTLLTPGRSATL</sequence>
<proteinExistence type="predicted"/>
<dbReference type="PANTHER" id="PTHR43546:SF9">
    <property type="entry name" value="L-ASCORBATE-6-PHOSPHATE LACTONASE ULAG-RELATED"/>
    <property type="match status" value="1"/>
</dbReference>
<dbReference type="Proteomes" id="UP001500124">
    <property type="component" value="Unassembled WGS sequence"/>
</dbReference>
<keyword evidence="4" id="KW-1185">Reference proteome</keyword>
<dbReference type="Gene3D" id="3.60.15.10">
    <property type="entry name" value="Ribonuclease Z/Hydroxyacylglutathione hydrolase-like"/>
    <property type="match status" value="1"/>
</dbReference>
<dbReference type="InterPro" id="IPR050114">
    <property type="entry name" value="UPF0173_UPF0282_UlaG_hydrolase"/>
</dbReference>
<protein>
    <submittedName>
        <fullName evidence="3">MBL fold metallo-hydrolase</fullName>
    </submittedName>
</protein>
<dbReference type="Pfam" id="PF12706">
    <property type="entry name" value="Lactamase_B_2"/>
    <property type="match status" value="1"/>
</dbReference>
<organism evidence="3 4">
    <name type="scientific">Streptomyces similanensis</name>
    <dbReference type="NCBI Taxonomy" id="1274988"/>
    <lineage>
        <taxon>Bacteria</taxon>
        <taxon>Bacillati</taxon>
        <taxon>Actinomycetota</taxon>
        <taxon>Actinomycetes</taxon>
        <taxon>Kitasatosporales</taxon>
        <taxon>Streptomycetaceae</taxon>
        <taxon>Streptomyces</taxon>
    </lineage>
</organism>
<evidence type="ECO:0000259" key="2">
    <source>
        <dbReference type="Pfam" id="PF12706"/>
    </source>
</evidence>
<accession>A0ABP9K1Y5</accession>